<accession>A0ABD6CHB2</accession>
<dbReference type="EMBL" id="JBHUDK010000002">
    <property type="protein sequence ID" value="MFD1597539.1"/>
    <property type="molecule type" value="Genomic_DNA"/>
</dbReference>
<evidence type="ECO:0000313" key="2">
    <source>
        <dbReference type="Proteomes" id="UP001597085"/>
    </source>
</evidence>
<comment type="caution">
    <text evidence="1">The sequence shown here is derived from an EMBL/GenBank/DDBJ whole genome shotgun (WGS) entry which is preliminary data.</text>
</comment>
<dbReference type="RefSeq" id="WP_256421585.1">
    <property type="nucleotide sequence ID" value="NZ_JANHDI010000008.1"/>
</dbReference>
<dbReference type="Proteomes" id="UP001597085">
    <property type="component" value="Unassembled WGS sequence"/>
</dbReference>
<keyword evidence="2" id="KW-1185">Reference proteome</keyword>
<protein>
    <submittedName>
        <fullName evidence="1">ArsR family transcriptional regulator</fullName>
    </submittedName>
</protein>
<proteinExistence type="predicted"/>
<sequence>MHPHLAETNTADTGGEPDGFEAWTALQKATDQTRANLIADIVGHPQEAPSVQELDYMNPALGEDAIRRHLRVLQDIGVVAELVVEPGNRVRGYPYKFYQITPEARELFDRNDLFPEDAWQRQYARVEKTGEIAEIEEMPRPE</sequence>
<evidence type="ECO:0000313" key="1">
    <source>
        <dbReference type="EMBL" id="MFD1597539.1"/>
    </source>
</evidence>
<dbReference type="AlphaFoldDB" id="A0ABD6CHB2"/>
<dbReference type="InterPro" id="IPR036390">
    <property type="entry name" value="WH_DNA-bd_sf"/>
</dbReference>
<gene>
    <name evidence="1" type="ORF">ACFSBX_00980</name>
</gene>
<dbReference type="Gene3D" id="1.10.10.10">
    <property type="entry name" value="Winged helix-like DNA-binding domain superfamily/Winged helix DNA-binding domain"/>
    <property type="match status" value="1"/>
</dbReference>
<name>A0ABD6CHB2_9EURY</name>
<organism evidence="1 2">
    <name type="scientific">Halobellus rarus</name>
    <dbReference type="NCBI Taxonomy" id="1126237"/>
    <lineage>
        <taxon>Archaea</taxon>
        <taxon>Methanobacteriati</taxon>
        <taxon>Methanobacteriota</taxon>
        <taxon>Stenosarchaea group</taxon>
        <taxon>Halobacteria</taxon>
        <taxon>Halobacteriales</taxon>
        <taxon>Haloferacaceae</taxon>
        <taxon>Halobellus</taxon>
    </lineage>
</organism>
<dbReference type="InterPro" id="IPR036388">
    <property type="entry name" value="WH-like_DNA-bd_sf"/>
</dbReference>
<dbReference type="SUPFAM" id="SSF46785">
    <property type="entry name" value="Winged helix' DNA-binding domain"/>
    <property type="match status" value="1"/>
</dbReference>
<reference evidence="1 2" key="1">
    <citation type="journal article" date="2019" name="Int. J. Syst. Evol. Microbiol.">
        <title>The Global Catalogue of Microorganisms (GCM) 10K type strain sequencing project: providing services to taxonomists for standard genome sequencing and annotation.</title>
        <authorList>
            <consortium name="The Broad Institute Genomics Platform"/>
            <consortium name="The Broad Institute Genome Sequencing Center for Infectious Disease"/>
            <person name="Wu L."/>
            <person name="Ma J."/>
        </authorList>
    </citation>
    <scope>NUCLEOTIDE SEQUENCE [LARGE SCALE GENOMIC DNA]</scope>
    <source>
        <strain evidence="1 2">CGMCC 1.12121</strain>
    </source>
</reference>